<gene>
    <name evidence="1" type="ORF">NP589_05955</name>
</gene>
<name>A0ABT1TQ97_9GAMM</name>
<dbReference type="InterPro" id="IPR038573">
    <property type="entry name" value="BrnT_sf"/>
</dbReference>
<organism evidence="1 2">
    <name type="scientific">Methylomonas rosea</name>
    <dbReference type="NCBI Taxonomy" id="2952227"/>
    <lineage>
        <taxon>Bacteria</taxon>
        <taxon>Pseudomonadati</taxon>
        <taxon>Pseudomonadota</taxon>
        <taxon>Gammaproteobacteria</taxon>
        <taxon>Methylococcales</taxon>
        <taxon>Methylococcaceae</taxon>
        <taxon>Methylomonas</taxon>
    </lineage>
</organism>
<dbReference type="InterPro" id="IPR007460">
    <property type="entry name" value="BrnT_toxin"/>
</dbReference>
<dbReference type="Pfam" id="PF04365">
    <property type="entry name" value="BrnT_toxin"/>
    <property type="match status" value="1"/>
</dbReference>
<evidence type="ECO:0000313" key="2">
    <source>
        <dbReference type="Proteomes" id="UP001524570"/>
    </source>
</evidence>
<dbReference type="Gene3D" id="3.10.450.530">
    <property type="entry name" value="Ribonuclease toxin, BrnT, of type II toxin-antitoxin system"/>
    <property type="match status" value="1"/>
</dbReference>
<keyword evidence="2" id="KW-1185">Reference proteome</keyword>
<accession>A0ABT1TQ97</accession>
<proteinExistence type="predicted"/>
<reference evidence="1 2" key="1">
    <citation type="submission" date="2022-07" db="EMBL/GenBank/DDBJ databases">
        <title>Methylomonas rivi sp. nov., Methylomonas rosea sp. nov., Methylomonas aureus sp. nov. and Methylomonas subterranea sp. nov., four novel methanotrophs isolated from a freshwater creek and the deep terrestrial subsurface.</title>
        <authorList>
            <person name="Abin C."/>
            <person name="Sankaranarayanan K."/>
            <person name="Garner C."/>
            <person name="Sindelar R."/>
            <person name="Kotary K."/>
            <person name="Garner R."/>
            <person name="Barclay S."/>
            <person name="Lawson P."/>
            <person name="Krumholz L."/>
        </authorList>
    </citation>
    <scope>NUCLEOTIDE SEQUENCE [LARGE SCALE GENOMIC DNA]</scope>
    <source>
        <strain evidence="1 2">WSC-7</strain>
    </source>
</reference>
<dbReference type="EMBL" id="JANIBL010000013">
    <property type="protein sequence ID" value="MCQ8116959.1"/>
    <property type="molecule type" value="Genomic_DNA"/>
</dbReference>
<comment type="caution">
    <text evidence="1">The sequence shown here is derived from an EMBL/GenBank/DDBJ whole genome shotgun (WGS) entry which is preliminary data.</text>
</comment>
<protein>
    <submittedName>
        <fullName evidence="1">BrnT family toxin</fullName>
    </submittedName>
</protein>
<sequence>MVFSATFRYNEAWLDSAKNIQDIFESGLSFELVVDLDWSSATATEDVRKDSPERHFVVAGYLNDRLHILYFTPISGGIRVISFRKENLRGARKYGKSITVD</sequence>
<evidence type="ECO:0000313" key="1">
    <source>
        <dbReference type="EMBL" id="MCQ8116959.1"/>
    </source>
</evidence>
<dbReference type="RefSeq" id="WP_256606199.1">
    <property type="nucleotide sequence ID" value="NZ_JANIBL010000013.1"/>
</dbReference>
<dbReference type="Proteomes" id="UP001524570">
    <property type="component" value="Unassembled WGS sequence"/>
</dbReference>